<protein>
    <submittedName>
        <fullName evidence="5">Salicylate hydroxylase</fullName>
    </submittedName>
</protein>
<evidence type="ECO:0000256" key="2">
    <source>
        <dbReference type="ARBA" id="ARBA00023033"/>
    </source>
</evidence>
<keyword evidence="1" id="KW-0560">Oxidoreductase</keyword>
<feature type="domain" description="2,6-dihydroxypyridine 3-monooxygenase substrate binding" evidence="4">
    <location>
        <begin position="156"/>
        <end position="252"/>
    </location>
</feature>
<evidence type="ECO:0000259" key="3">
    <source>
        <dbReference type="Pfam" id="PF01494"/>
    </source>
</evidence>
<dbReference type="InterPro" id="IPR002938">
    <property type="entry name" value="FAD-bd"/>
</dbReference>
<name>A0A367PKF8_CUPNE</name>
<accession>A0A367PKF8</accession>
<evidence type="ECO:0000256" key="1">
    <source>
        <dbReference type="ARBA" id="ARBA00023002"/>
    </source>
</evidence>
<dbReference type="InterPro" id="IPR036188">
    <property type="entry name" value="FAD/NAD-bd_sf"/>
</dbReference>
<comment type="caution">
    <text evidence="5">The sequence shown here is derived from an EMBL/GenBank/DDBJ whole genome shotgun (WGS) entry which is preliminary data.</text>
</comment>
<proteinExistence type="predicted"/>
<dbReference type="Gene3D" id="3.50.50.60">
    <property type="entry name" value="FAD/NAD(P)-binding domain"/>
    <property type="match status" value="2"/>
</dbReference>
<feature type="domain" description="FAD-binding" evidence="3">
    <location>
        <begin position="282"/>
        <end position="359"/>
    </location>
</feature>
<dbReference type="PROSITE" id="PS51257">
    <property type="entry name" value="PROKAR_LIPOPROTEIN"/>
    <property type="match status" value="1"/>
</dbReference>
<dbReference type="GO" id="GO:0004497">
    <property type="term" value="F:monooxygenase activity"/>
    <property type="evidence" value="ECO:0007669"/>
    <property type="project" value="UniProtKB-KW"/>
</dbReference>
<dbReference type="PANTHER" id="PTHR13789:SF309">
    <property type="entry name" value="PUTATIVE (AFU_ORTHOLOGUE AFUA_6G14510)-RELATED"/>
    <property type="match status" value="1"/>
</dbReference>
<dbReference type="SUPFAM" id="SSF51905">
    <property type="entry name" value="FAD/NAD(P)-binding domain"/>
    <property type="match status" value="1"/>
</dbReference>
<organism evidence="5 6">
    <name type="scientific">Cupriavidus necator</name>
    <name type="common">Alcaligenes eutrophus</name>
    <name type="synonym">Ralstonia eutropha</name>
    <dbReference type="NCBI Taxonomy" id="106590"/>
    <lineage>
        <taxon>Bacteria</taxon>
        <taxon>Pseudomonadati</taxon>
        <taxon>Pseudomonadota</taxon>
        <taxon>Betaproteobacteria</taxon>
        <taxon>Burkholderiales</taxon>
        <taxon>Burkholderiaceae</taxon>
        <taxon>Cupriavidus</taxon>
    </lineage>
</organism>
<dbReference type="PANTHER" id="PTHR13789">
    <property type="entry name" value="MONOOXYGENASE"/>
    <property type="match status" value="1"/>
</dbReference>
<sequence>MNARHSQIVIVGGSLAGLTLALACASRGVPVHVVERSARRVQGGDSLSVDLAALAATVGHDPRLHPVLPVVPAYRDRHLTTWPALYSWLHDRAAETPGILIEEGKSVTSVANVGDRAQLLFSDGTEMVADAVIGADGYHSTVRQAIAPDAPLARHAGYVVWRGLIDEQVLGRPIPFPPTGGLWIEFVEGYRLVAAVLPGRDGSLEVGHRQVTFAWFDVHREALLRRTNRLTADGYLVGTLGRGTIDTEVREELLALVPRLWPATWAEAVGVGIRSTDVLSGAPIAEYEPSRLSAGRLAIVGDAAHVVSPMTGRGFATGVEDAAVLSRLLADQHVGEPVSAALARYEAARLPFVRALVNHSRRISADYLRYARGP</sequence>
<dbReference type="InterPro" id="IPR054707">
    <property type="entry name" value="DhpH_subs-bd"/>
</dbReference>
<dbReference type="RefSeq" id="WP_114131958.1">
    <property type="nucleotide sequence ID" value="NZ_CP068436.1"/>
</dbReference>
<keyword evidence="2" id="KW-0503">Monooxygenase</keyword>
<evidence type="ECO:0000313" key="6">
    <source>
        <dbReference type="Proteomes" id="UP000253501"/>
    </source>
</evidence>
<dbReference type="SUPFAM" id="SSF54373">
    <property type="entry name" value="FAD-linked reductases, C-terminal domain"/>
    <property type="match status" value="1"/>
</dbReference>
<dbReference type="AlphaFoldDB" id="A0A367PKF8"/>
<dbReference type="InterPro" id="IPR050493">
    <property type="entry name" value="FAD-dep_Monooxygenase_BioMet"/>
</dbReference>
<reference evidence="5 6" key="1">
    <citation type="submission" date="2018-04" db="EMBL/GenBank/DDBJ databases">
        <title>Cupriavidus necator CR12 genome sequencing and assembly.</title>
        <authorList>
            <person name="Ben Fekih I."/>
            <person name="Mazhar H.S."/>
            <person name="Bello S.K."/>
            <person name="Rensing C."/>
        </authorList>
    </citation>
    <scope>NUCLEOTIDE SEQUENCE [LARGE SCALE GENOMIC DNA]</scope>
    <source>
        <strain evidence="5 6">CR12</strain>
    </source>
</reference>
<dbReference type="Pfam" id="PF22607">
    <property type="entry name" value="FAD_binding-like"/>
    <property type="match status" value="1"/>
</dbReference>
<dbReference type="Proteomes" id="UP000253501">
    <property type="component" value="Unassembled WGS sequence"/>
</dbReference>
<gene>
    <name evidence="5" type="ORF">DDK22_10845</name>
</gene>
<evidence type="ECO:0000313" key="5">
    <source>
        <dbReference type="EMBL" id="RCJ08401.1"/>
    </source>
</evidence>
<dbReference type="PRINTS" id="PR00420">
    <property type="entry name" value="RNGMNOXGNASE"/>
</dbReference>
<dbReference type="EMBL" id="QDHA01000024">
    <property type="protein sequence ID" value="RCJ08401.1"/>
    <property type="molecule type" value="Genomic_DNA"/>
</dbReference>
<dbReference type="Pfam" id="PF01494">
    <property type="entry name" value="FAD_binding_3"/>
    <property type="match status" value="1"/>
</dbReference>
<evidence type="ECO:0000259" key="4">
    <source>
        <dbReference type="Pfam" id="PF22607"/>
    </source>
</evidence>
<dbReference type="GO" id="GO:0071949">
    <property type="term" value="F:FAD binding"/>
    <property type="evidence" value="ECO:0007669"/>
    <property type="project" value="InterPro"/>
</dbReference>